<keyword evidence="12" id="KW-1185">Reference proteome</keyword>
<comment type="cofactor">
    <cofactor evidence="8">
        <name>Zn(2+)</name>
        <dbReference type="ChEBI" id="CHEBI:29105"/>
    </cofactor>
    <text evidence="8">Binds 2 zinc ions per subunit.</text>
</comment>
<dbReference type="RefSeq" id="WP_241053795.1">
    <property type="nucleotide sequence ID" value="NZ_JAKZBV010000001.1"/>
</dbReference>
<evidence type="ECO:0000259" key="10">
    <source>
        <dbReference type="Pfam" id="PF17764"/>
    </source>
</evidence>
<dbReference type="SUPFAM" id="SSF52540">
    <property type="entry name" value="P-loop containing nucleoside triphosphate hydrolases"/>
    <property type="match status" value="1"/>
</dbReference>
<dbReference type="HAMAP" id="MF_00983">
    <property type="entry name" value="PriA"/>
    <property type="match status" value="1"/>
</dbReference>
<feature type="region of interest" description="Disordered" evidence="9">
    <location>
        <begin position="160"/>
        <end position="186"/>
    </location>
</feature>
<evidence type="ECO:0000313" key="11">
    <source>
        <dbReference type="EMBL" id="MCH6470289.1"/>
    </source>
</evidence>
<evidence type="ECO:0000256" key="7">
    <source>
        <dbReference type="ARBA" id="ARBA00023125"/>
    </source>
</evidence>
<keyword evidence="1 8" id="KW-0639">Primosome</keyword>
<comment type="similarity">
    <text evidence="8">Belongs to the helicase family. PriA subfamily.</text>
</comment>
<keyword evidence="6 8" id="KW-0067">ATP-binding</keyword>
<evidence type="ECO:0000256" key="1">
    <source>
        <dbReference type="ARBA" id="ARBA00022515"/>
    </source>
</evidence>
<dbReference type="Gene3D" id="3.40.50.300">
    <property type="entry name" value="P-loop containing nucleotide triphosphate hydrolases"/>
    <property type="match status" value="1"/>
</dbReference>
<dbReference type="InterPro" id="IPR041222">
    <property type="entry name" value="PriA_3primeBD"/>
</dbReference>
<protein>
    <recommendedName>
        <fullName evidence="8">Probable replication restart protein PriA</fullName>
    </recommendedName>
    <alternativeName>
        <fullName evidence="8">Putative ATP-dependent DNA helicase PriA</fullName>
    </alternativeName>
</protein>
<sequence>MARARPSSGGSSGSGAQRVAQPSLLLGFPEPVLAPATPPAASELPVARVCVESPLPQLDRPFDYLVPEELSETAKPGVRVRVRVAGQEHSGFILERAESSDAGVALQPIAKVVSPAVVLTPEVLKVSTAVAERWAGALGDVLRFAVPPRAARVEAEYLPGLAGHAPSEGTERGDDASDEEGPQQLQSAPSLWAELRRGAAFLRHLAAGGSPRASVQALEGYGPRGWPQLVAEAVRAARLSGRGALVVVPDRRDLERVQSVLEQALPGESVVRLAAEDGPSQRYRGFLELLCGRARVAVGTRGAVLAPVRDLGLVVCWDDGDDLHAEPRAPYFHAREVCLLRSELEGCALLLAGHSVSAETRRLLDSGWLQSVEPARPLVRSRLPRVISTADSFESARDPYARIARLPHAAWQLAREALAAGPVLVQVARAGYAPSLACERCREPARCAHCSGPLAESLSQGSRTVACRWCGTPAGAWSCPHCGGRSFRRSAVGALRTAEELGRAFPGAVVITSSGEQVKSEVPDAPALVVATVGAEPVAPTGYAAALLLDGDSLLARETLRAGEEALRRWLNAAALVRGADDGGRVVVTASEHEAVGALVRWDPAGFAERELSLRRNLGLPPAVRLAAITGTRAAVEAFASAAAPVLTRSGVRTAGPVPASPVSKTAAEETAWRFLAFFPIAEGPEVTRGLRAARIALAARRGSEPVQLRLDGTDLI</sequence>
<organism evidence="11 12">
    <name type="scientific">Sinomonas terrae</name>
    <dbReference type="NCBI Taxonomy" id="2908838"/>
    <lineage>
        <taxon>Bacteria</taxon>
        <taxon>Bacillati</taxon>
        <taxon>Actinomycetota</taxon>
        <taxon>Actinomycetes</taxon>
        <taxon>Micrococcales</taxon>
        <taxon>Micrococcaceae</taxon>
        <taxon>Sinomonas</taxon>
    </lineage>
</organism>
<feature type="region of interest" description="Disordered" evidence="9">
    <location>
        <begin position="1"/>
        <end position="20"/>
    </location>
</feature>
<dbReference type="EMBL" id="JAKZBV010000001">
    <property type="protein sequence ID" value="MCH6470289.1"/>
    <property type="molecule type" value="Genomic_DNA"/>
</dbReference>
<comment type="function">
    <text evidence="8">Initiates the restart of stalled replication forks, which reloads the replicative helicase on sites other than the origin of replication. Recognizes and binds to abandoned replication forks and remodels them to uncover a helicase loading site. Promotes assembly of the primosome at these replication forks.</text>
</comment>
<evidence type="ECO:0000256" key="4">
    <source>
        <dbReference type="ARBA" id="ARBA00022741"/>
    </source>
</evidence>
<dbReference type="PANTHER" id="PTHR30580:SF0">
    <property type="entry name" value="PRIMOSOMAL PROTEIN N"/>
    <property type="match status" value="1"/>
</dbReference>
<feature type="binding site" evidence="8">
    <location>
        <position position="479"/>
    </location>
    <ligand>
        <name>Zn(2+)</name>
        <dbReference type="ChEBI" id="CHEBI:29105"/>
        <label>1</label>
    </ligand>
</feature>
<name>A0ABS9U0S4_9MICC</name>
<comment type="subunit">
    <text evidence="8">Component of the replication restart primosome.</text>
</comment>
<feature type="binding site" evidence="8">
    <location>
        <position position="470"/>
    </location>
    <ligand>
        <name>Zn(2+)</name>
        <dbReference type="ChEBI" id="CHEBI:29105"/>
        <label>2</label>
    </ligand>
</feature>
<comment type="caution">
    <text evidence="8">As this protein does not have any detectable helicase domains, it probably does not have helicase activity.</text>
</comment>
<proteinExistence type="inferred from homology"/>
<evidence type="ECO:0000313" key="12">
    <source>
        <dbReference type="Proteomes" id="UP001202922"/>
    </source>
</evidence>
<feature type="binding site" evidence="8">
    <location>
        <position position="482"/>
    </location>
    <ligand>
        <name>Zn(2+)</name>
        <dbReference type="ChEBI" id="CHEBI:29105"/>
        <label>1</label>
    </ligand>
</feature>
<dbReference type="Pfam" id="PF17764">
    <property type="entry name" value="PriA_3primeBD"/>
    <property type="match status" value="1"/>
</dbReference>
<evidence type="ECO:0000256" key="5">
    <source>
        <dbReference type="ARBA" id="ARBA00022833"/>
    </source>
</evidence>
<feature type="binding site" evidence="8">
    <location>
        <position position="467"/>
    </location>
    <ligand>
        <name>Zn(2+)</name>
        <dbReference type="ChEBI" id="CHEBI:29105"/>
        <label>2</label>
    </ligand>
</feature>
<evidence type="ECO:0000256" key="6">
    <source>
        <dbReference type="ARBA" id="ARBA00022840"/>
    </source>
</evidence>
<dbReference type="InterPro" id="IPR027417">
    <property type="entry name" value="P-loop_NTPase"/>
</dbReference>
<evidence type="ECO:0000256" key="8">
    <source>
        <dbReference type="HAMAP-Rule" id="MF_00983"/>
    </source>
</evidence>
<accession>A0ABS9U0S4</accession>
<dbReference type="Proteomes" id="UP001202922">
    <property type="component" value="Unassembled WGS sequence"/>
</dbReference>
<dbReference type="PANTHER" id="PTHR30580">
    <property type="entry name" value="PRIMOSOMAL PROTEIN N"/>
    <property type="match status" value="1"/>
</dbReference>
<evidence type="ECO:0000256" key="3">
    <source>
        <dbReference type="ARBA" id="ARBA00022723"/>
    </source>
</evidence>
<gene>
    <name evidence="8" type="primary">priA</name>
    <name evidence="11" type="ORF">L0M17_09920</name>
</gene>
<comment type="caution">
    <text evidence="11">The sequence shown here is derived from an EMBL/GenBank/DDBJ whole genome shotgun (WGS) entry which is preliminary data.</text>
</comment>
<keyword evidence="7 8" id="KW-0238">DNA-binding</keyword>
<reference evidence="11 12" key="1">
    <citation type="submission" date="2022-03" db="EMBL/GenBank/DDBJ databases">
        <title>Sinomonas sp. isolated from a soil.</title>
        <authorList>
            <person name="Han J."/>
            <person name="Kim D.-U."/>
        </authorList>
    </citation>
    <scope>NUCLEOTIDE SEQUENCE [LARGE SCALE GENOMIC DNA]</scope>
    <source>
        <strain evidence="11 12">5-5</strain>
    </source>
</reference>
<feature type="binding site" evidence="8">
    <location>
        <position position="441"/>
    </location>
    <ligand>
        <name>Zn(2+)</name>
        <dbReference type="ChEBI" id="CHEBI:29105"/>
        <label>1</label>
    </ligand>
</feature>
<feature type="domain" description="Primosomal protein N' 3' DNA-binding" evidence="10">
    <location>
        <begin position="49"/>
        <end position="147"/>
    </location>
</feature>
<keyword evidence="2 8" id="KW-0235">DNA replication</keyword>
<dbReference type="InterPro" id="IPR042115">
    <property type="entry name" value="PriA_3primeBD_sf"/>
</dbReference>
<dbReference type="InterPro" id="IPR005259">
    <property type="entry name" value="PriA"/>
</dbReference>
<evidence type="ECO:0000256" key="2">
    <source>
        <dbReference type="ARBA" id="ARBA00022705"/>
    </source>
</evidence>
<evidence type="ECO:0000256" key="9">
    <source>
        <dbReference type="SAM" id="MobiDB-lite"/>
    </source>
</evidence>
<feature type="binding site" evidence="8">
    <location>
        <position position="450"/>
    </location>
    <ligand>
        <name>Zn(2+)</name>
        <dbReference type="ChEBI" id="CHEBI:29105"/>
        <label>2</label>
    </ligand>
</feature>
<feature type="binding site" evidence="8">
    <location>
        <position position="447"/>
    </location>
    <ligand>
        <name>Zn(2+)</name>
        <dbReference type="ChEBI" id="CHEBI:29105"/>
        <label>2</label>
    </ligand>
</feature>
<keyword evidence="4 8" id="KW-0547">Nucleotide-binding</keyword>
<dbReference type="Gene3D" id="3.40.1440.60">
    <property type="entry name" value="PriA, 3(prime) DNA-binding domain"/>
    <property type="match status" value="1"/>
</dbReference>
<keyword evidence="3 8" id="KW-0479">Metal-binding</keyword>
<feature type="binding site" evidence="8">
    <location>
        <position position="438"/>
    </location>
    <ligand>
        <name>Zn(2+)</name>
        <dbReference type="ChEBI" id="CHEBI:29105"/>
        <label>1</label>
    </ligand>
</feature>
<keyword evidence="5 8" id="KW-0862">Zinc</keyword>